<dbReference type="InterPro" id="IPR022385">
    <property type="entry name" value="Rhs_assc_core"/>
</dbReference>
<keyword evidence="3" id="KW-1185">Reference proteome</keyword>
<evidence type="ECO:0000313" key="3">
    <source>
        <dbReference type="Proteomes" id="UP000247903"/>
    </source>
</evidence>
<protein>
    <recommendedName>
        <fullName evidence="4">RHS repeat-associated core domain-containing protein</fullName>
    </recommendedName>
</protein>
<proteinExistence type="predicted"/>
<dbReference type="AlphaFoldDB" id="A0A2V4BVZ4"/>
<gene>
    <name evidence="2" type="ORF">DMB65_02130</name>
</gene>
<dbReference type="Gene3D" id="2.180.10.10">
    <property type="entry name" value="RHS repeat-associated core"/>
    <property type="match status" value="1"/>
</dbReference>
<organism evidence="2 3">
    <name type="scientific">Flavobacterium cheongpyeongense</name>
    <dbReference type="NCBI Taxonomy" id="2212651"/>
    <lineage>
        <taxon>Bacteria</taxon>
        <taxon>Pseudomonadati</taxon>
        <taxon>Bacteroidota</taxon>
        <taxon>Flavobacteriia</taxon>
        <taxon>Flavobacteriales</taxon>
        <taxon>Flavobacteriaceae</taxon>
        <taxon>Flavobacterium</taxon>
    </lineage>
</organism>
<feature type="region of interest" description="Disordered" evidence="1">
    <location>
        <begin position="68"/>
        <end position="96"/>
    </location>
</feature>
<dbReference type="EMBL" id="QJHK01000001">
    <property type="protein sequence ID" value="PXY42837.1"/>
    <property type="molecule type" value="Genomic_DNA"/>
</dbReference>
<dbReference type="Proteomes" id="UP000247903">
    <property type="component" value="Unassembled WGS sequence"/>
</dbReference>
<comment type="caution">
    <text evidence="2">The sequence shown here is derived from an EMBL/GenBank/DDBJ whole genome shotgun (WGS) entry which is preliminary data.</text>
</comment>
<dbReference type="NCBIfam" id="TIGR03696">
    <property type="entry name" value="Rhs_assc_core"/>
    <property type="match status" value="1"/>
</dbReference>
<dbReference type="OrthoDB" id="2972467at2"/>
<accession>A0A2V4BVZ4</accession>
<name>A0A2V4BVZ4_9FLAO</name>
<feature type="region of interest" description="Disordered" evidence="1">
    <location>
        <begin position="1"/>
        <end position="27"/>
    </location>
</feature>
<dbReference type="RefSeq" id="WP_110305012.1">
    <property type="nucleotide sequence ID" value="NZ_QJHK01000001.1"/>
</dbReference>
<reference evidence="2 3" key="1">
    <citation type="submission" date="2018-05" db="EMBL/GenBank/DDBJ databases">
        <title>Flavobacterium sp. strain IMCC34759, incomplete genome.</title>
        <authorList>
            <person name="Joung Y."/>
            <person name="Cho J."/>
        </authorList>
    </citation>
    <scope>NUCLEOTIDE SEQUENCE [LARGE SCALE GENOMIC DNA]</scope>
    <source>
        <strain evidence="2 3">IMCC34759</strain>
    </source>
</reference>
<feature type="compositionally biased region" description="Polar residues" evidence="1">
    <location>
        <begin position="75"/>
        <end position="94"/>
    </location>
</feature>
<evidence type="ECO:0008006" key="4">
    <source>
        <dbReference type="Google" id="ProtNLM"/>
    </source>
</evidence>
<sequence>MDKDDDGDGVYTKYEGVNPDGDLNPNTGNTLNTDHFTDRYGKWVVDLVPDYLNNDDDGDGVLTIYEGANPDGDGNPNTGTTLNTDAPVENNPNPNMREDTIPNYLDFDDDGDGYATWEEGANPDGDGNPNTGVTLDTDNEGIPDYLDYSNTVYPATRPIVLNNYVNLTGDKQYELSNHLGNVLSVISDKKIPSLSSGALAYFNPEVLSYSDYYPFGMLVPSRHGKSESYRYGFQGQEMDNEIKGEGNSLNYTFRMHDPRIGRFFAVDPLAKAYPHYTPYIFSGNKLIHAIELEGMEEYELFLPSPFQRSIEDAIIAKNCQAIMNKVDDKAYRLFAHGAPDFVQGYDKGGHKTQEYCPSLDKFLNQSYHSDKWKEMKEEGGTFISYACNTGDEGGVMQQLSKKEGNENIIFIAATEYVNHLLSTDKKTGDVKGRVEVFTKRQGGKVKYGVWNIYKGGKLIDTKPYDWQPTEIDLKTMDKPIEKTFFEIVKEFFISNPEPKTKKNAKS</sequence>
<evidence type="ECO:0000313" key="2">
    <source>
        <dbReference type="EMBL" id="PXY42837.1"/>
    </source>
</evidence>
<evidence type="ECO:0000256" key="1">
    <source>
        <dbReference type="SAM" id="MobiDB-lite"/>
    </source>
</evidence>